<evidence type="ECO:0000313" key="2">
    <source>
        <dbReference type="Proteomes" id="UP001457898"/>
    </source>
</evidence>
<protein>
    <submittedName>
        <fullName evidence="1">Uncharacterized protein</fullName>
    </submittedName>
</protein>
<sequence length="121" mass="14155">MIFKYIVTDTPEWTSCYLATFIDIGEAETFAGAVNQKNSHKYYQVIKSEAMKDLIHACPYIVYKIFYHNNGQPVKIGRDIFYEPVAAFCSIRYARKYLSLIENRYGIGYVIQHFKKNGKYI</sequence>
<evidence type="ECO:0000313" key="1">
    <source>
        <dbReference type="EMBL" id="MEQ2433442.1"/>
    </source>
</evidence>
<proteinExistence type="predicted"/>
<accession>A0ABV1DSU1</accession>
<dbReference type="RefSeq" id="WP_257414157.1">
    <property type="nucleotide sequence ID" value="NZ_JBBMFP010000024.1"/>
</dbReference>
<dbReference type="EMBL" id="JBBMFP010000024">
    <property type="protein sequence ID" value="MEQ2433442.1"/>
    <property type="molecule type" value="Genomic_DNA"/>
</dbReference>
<reference evidence="1 2" key="1">
    <citation type="submission" date="2024-03" db="EMBL/GenBank/DDBJ databases">
        <title>Human intestinal bacterial collection.</title>
        <authorList>
            <person name="Pauvert C."/>
            <person name="Hitch T.C.A."/>
            <person name="Clavel T."/>
        </authorList>
    </citation>
    <scope>NUCLEOTIDE SEQUENCE [LARGE SCALE GENOMIC DNA]</scope>
    <source>
        <strain evidence="1 2">CLA-SR-H028</strain>
    </source>
</reference>
<comment type="caution">
    <text evidence="1">The sequence shown here is derived from an EMBL/GenBank/DDBJ whole genome shotgun (WGS) entry which is preliminary data.</text>
</comment>
<keyword evidence="2" id="KW-1185">Reference proteome</keyword>
<organism evidence="1 2">
    <name type="scientific">Blautia caccae</name>
    <dbReference type="NCBI Taxonomy" id="3133175"/>
    <lineage>
        <taxon>Bacteria</taxon>
        <taxon>Bacillati</taxon>
        <taxon>Bacillota</taxon>
        <taxon>Clostridia</taxon>
        <taxon>Lachnospirales</taxon>
        <taxon>Lachnospiraceae</taxon>
        <taxon>Blautia</taxon>
    </lineage>
</organism>
<dbReference type="Proteomes" id="UP001457898">
    <property type="component" value="Unassembled WGS sequence"/>
</dbReference>
<name>A0ABV1DSU1_9FIRM</name>
<gene>
    <name evidence="1" type="ORF">WMO65_20830</name>
</gene>